<organism evidence="7 8">
    <name type="scientific">Pseudomonas viridiflava</name>
    <name type="common">Phytomonas viridiflava</name>
    <dbReference type="NCBI Taxonomy" id="33069"/>
    <lineage>
        <taxon>Bacteria</taxon>
        <taxon>Pseudomonadati</taxon>
        <taxon>Pseudomonadota</taxon>
        <taxon>Gammaproteobacteria</taxon>
        <taxon>Pseudomonadales</taxon>
        <taxon>Pseudomonadaceae</taxon>
        <taxon>Pseudomonas</taxon>
    </lineage>
</organism>
<dbReference type="PANTHER" id="PTHR33420:SF12">
    <property type="entry name" value="FIMBRIN-LIKE PROTEIN FIMI-RELATED"/>
    <property type="match status" value="1"/>
</dbReference>
<dbReference type="AlphaFoldDB" id="A0A3M5P5N4"/>
<proteinExistence type="inferred from homology"/>
<protein>
    <submittedName>
        <fullName evidence="7">Type I fimbrial protein FimA</fullName>
    </submittedName>
</protein>
<reference evidence="7 8" key="1">
    <citation type="submission" date="2018-08" db="EMBL/GenBank/DDBJ databases">
        <title>Recombination of ecologically and evolutionarily significant loci maintains genetic cohesion in the Pseudomonas syringae species complex.</title>
        <authorList>
            <person name="Dillon M."/>
            <person name="Thakur S."/>
            <person name="Almeida R.N.D."/>
            <person name="Weir B.S."/>
            <person name="Guttman D.S."/>
        </authorList>
    </citation>
    <scope>NUCLEOTIDE SEQUENCE [LARGE SCALE GENOMIC DNA]</scope>
    <source>
        <strain evidence="7 8">ICMP 19473</strain>
    </source>
</reference>
<gene>
    <name evidence="7" type="ORF">ALP40_01503</name>
</gene>
<evidence type="ECO:0000313" key="8">
    <source>
        <dbReference type="Proteomes" id="UP000273854"/>
    </source>
</evidence>
<dbReference type="GO" id="GO:0009289">
    <property type="term" value="C:pilus"/>
    <property type="evidence" value="ECO:0007669"/>
    <property type="project" value="UniProtKB-SubCell"/>
</dbReference>
<name>A0A3M5P5N4_PSEVI</name>
<dbReference type="SUPFAM" id="SSF49401">
    <property type="entry name" value="Bacterial adhesins"/>
    <property type="match status" value="1"/>
</dbReference>
<feature type="signal peptide" evidence="5">
    <location>
        <begin position="1"/>
        <end position="23"/>
    </location>
</feature>
<dbReference type="Gene3D" id="2.60.40.1090">
    <property type="entry name" value="Fimbrial-type adhesion domain"/>
    <property type="match status" value="1"/>
</dbReference>
<dbReference type="InterPro" id="IPR036937">
    <property type="entry name" value="Adhesion_dom_fimbrial_sf"/>
</dbReference>
<evidence type="ECO:0000259" key="6">
    <source>
        <dbReference type="Pfam" id="PF00419"/>
    </source>
</evidence>
<evidence type="ECO:0000256" key="3">
    <source>
        <dbReference type="ARBA" id="ARBA00022729"/>
    </source>
</evidence>
<evidence type="ECO:0000256" key="1">
    <source>
        <dbReference type="ARBA" id="ARBA00004561"/>
    </source>
</evidence>
<dbReference type="GO" id="GO:0043709">
    <property type="term" value="P:cell adhesion involved in single-species biofilm formation"/>
    <property type="evidence" value="ECO:0007669"/>
    <property type="project" value="TreeGrafter"/>
</dbReference>
<evidence type="ECO:0000313" key="7">
    <source>
        <dbReference type="EMBL" id="RMT79246.1"/>
    </source>
</evidence>
<accession>A0A3M5P5N4</accession>
<dbReference type="EMBL" id="RBTP01000056">
    <property type="protein sequence ID" value="RMT79246.1"/>
    <property type="molecule type" value="Genomic_DNA"/>
</dbReference>
<comment type="similarity">
    <text evidence="2">Belongs to the fimbrial protein family.</text>
</comment>
<dbReference type="RefSeq" id="WP_122209455.1">
    <property type="nucleotide sequence ID" value="NZ_JAAMQQ010000008.1"/>
</dbReference>
<keyword evidence="4" id="KW-0281">Fimbrium</keyword>
<comment type="caution">
    <text evidence="7">The sequence shown here is derived from an EMBL/GenBank/DDBJ whole genome shotgun (WGS) entry which is preliminary data.</text>
</comment>
<feature type="chain" id="PRO_5017942132" evidence="5">
    <location>
        <begin position="24"/>
        <end position="183"/>
    </location>
</feature>
<dbReference type="Proteomes" id="UP000273854">
    <property type="component" value="Unassembled WGS sequence"/>
</dbReference>
<evidence type="ECO:0000256" key="2">
    <source>
        <dbReference type="ARBA" id="ARBA00006671"/>
    </source>
</evidence>
<comment type="subcellular location">
    <subcellularLocation>
        <location evidence="1">Fimbrium</location>
    </subcellularLocation>
</comment>
<keyword evidence="3 5" id="KW-0732">Signal</keyword>
<dbReference type="OrthoDB" id="7031916at2"/>
<evidence type="ECO:0000256" key="4">
    <source>
        <dbReference type="ARBA" id="ARBA00023263"/>
    </source>
</evidence>
<evidence type="ECO:0000256" key="5">
    <source>
        <dbReference type="SAM" id="SignalP"/>
    </source>
</evidence>
<dbReference type="Pfam" id="PF00419">
    <property type="entry name" value="Fimbrial"/>
    <property type="match status" value="1"/>
</dbReference>
<sequence>MKTTFSALGLALAAALANTSALANTGTINFEGMITSSTCPIEVVNPGDGAIGNLVKMGSVDASRFTGVGQEYSGKSFALRLNDKGSCNLTGTDDVAKVTFNGVADSTESYFAVTPTADGAKGVAIVIKDHTGEPIAPGAESAPYPLIKDGVTDMVFNAYYRSTSATVTAGTASADVQFVVAIN</sequence>
<dbReference type="InterPro" id="IPR008966">
    <property type="entry name" value="Adhesion_dom_sf"/>
</dbReference>
<dbReference type="PANTHER" id="PTHR33420">
    <property type="entry name" value="FIMBRIAL SUBUNIT ELFA-RELATED"/>
    <property type="match status" value="1"/>
</dbReference>
<dbReference type="InterPro" id="IPR000259">
    <property type="entry name" value="Adhesion_dom_fimbrial"/>
</dbReference>
<feature type="domain" description="Fimbrial-type adhesion" evidence="6">
    <location>
        <begin position="28"/>
        <end position="182"/>
    </location>
</feature>
<dbReference type="InterPro" id="IPR050263">
    <property type="entry name" value="Bact_Fimbrial_Adh_Pro"/>
</dbReference>